<dbReference type="RefSeq" id="WP_023509904.1">
    <property type="nucleotide sequence ID" value="NZ_AWTC01000006.1"/>
</dbReference>
<sequence>MGFRFRKSIKFKSNRNLIKRLIDTLIILLLLATALFLFLMLRDKDLIQAVHFRNIASVLTLIAVTLILTKDYFIKNI</sequence>
<evidence type="ECO:0000313" key="3">
    <source>
        <dbReference type="Proteomes" id="UP000018296"/>
    </source>
</evidence>
<keyword evidence="1" id="KW-0472">Membrane</keyword>
<keyword evidence="1" id="KW-0812">Transmembrane</keyword>
<keyword evidence="3" id="KW-1185">Reference proteome</keyword>
<comment type="caution">
    <text evidence="2">The sequence shown here is derived from an EMBL/GenBank/DDBJ whole genome shotgun (WGS) entry which is preliminary data.</text>
</comment>
<name>V6IXU4_9BACL</name>
<organism evidence="2 3">
    <name type="scientific">Sporolactobacillus laevolacticus DSM 442</name>
    <dbReference type="NCBI Taxonomy" id="1395513"/>
    <lineage>
        <taxon>Bacteria</taxon>
        <taxon>Bacillati</taxon>
        <taxon>Bacillota</taxon>
        <taxon>Bacilli</taxon>
        <taxon>Bacillales</taxon>
        <taxon>Sporolactobacillaceae</taxon>
        <taxon>Sporolactobacillus</taxon>
    </lineage>
</organism>
<evidence type="ECO:0000313" key="2">
    <source>
        <dbReference type="EMBL" id="EST12238.1"/>
    </source>
</evidence>
<gene>
    <name evidence="2" type="ORF">P343_08185</name>
</gene>
<feature type="transmembrane region" description="Helical" evidence="1">
    <location>
        <begin position="21"/>
        <end position="40"/>
    </location>
</feature>
<reference evidence="2 3" key="1">
    <citation type="journal article" date="2013" name="Genome Announc.">
        <title>Genome Sequence of Sporolactobacillus laevolacticus DSM442, an Efficient Polymer-Grade D-Lactate Producer from Agricultural Waste Cottonseed as a Nitrogen Source.</title>
        <authorList>
            <person name="Wang H."/>
            <person name="Wang L."/>
            <person name="Ju J."/>
            <person name="Yu B."/>
            <person name="Ma Y."/>
        </authorList>
    </citation>
    <scope>NUCLEOTIDE SEQUENCE [LARGE SCALE GENOMIC DNA]</scope>
    <source>
        <strain evidence="2 3">DSM 442</strain>
    </source>
</reference>
<dbReference type="AlphaFoldDB" id="V6IXU4"/>
<protein>
    <submittedName>
        <fullName evidence="2">Uncharacterized protein</fullName>
    </submittedName>
</protein>
<keyword evidence="1" id="KW-1133">Transmembrane helix</keyword>
<accession>V6IXU4</accession>
<dbReference type="Proteomes" id="UP000018296">
    <property type="component" value="Unassembled WGS sequence"/>
</dbReference>
<dbReference type="PATRIC" id="fig|1395513.3.peg.1659"/>
<feature type="transmembrane region" description="Helical" evidence="1">
    <location>
        <begin position="46"/>
        <end position="68"/>
    </location>
</feature>
<evidence type="ECO:0000256" key="1">
    <source>
        <dbReference type="SAM" id="Phobius"/>
    </source>
</evidence>
<dbReference type="EMBL" id="AWTC01000006">
    <property type="protein sequence ID" value="EST12238.1"/>
    <property type="molecule type" value="Genomic_DNA"/>
</dbReference>
<proteinExistence type="predicted"/>